<sequence length="257" mass="29131">MANIDKLARFIASLGSLNEYGSTIAQTKKALETENLTYLSSQTDQVIFQDALKGIKAIQKTGFNVDGIIAVNKQFDGDSDEQPTMPGHLRNAYYNPGDQIAITLDPSGRTHYIPKEVVSRDDLDQIVTEFEMSEQTSKAAWLVFVRLSKLQPFQDGNKRTALIVANHAVKALETQNYLLIPENPLDRMDFTTALMRYYAANGSAEEQLSFDRLYRIVNMPVSQSKPTEYELPDAKTKHYKIKETFSTNKHYDKNQTY</sequence>
<dbReference type="AlphaFoldDB" id="A0A6H0UEC8"/>
<dbReference type="Pfam" id="PF02661">
    <property type="entry name" value="Fic"/>
    <property type="match status" value="1"/>
</dbReference>
<accession>A0A6H0UEC8</accession>
<organism evidence="1 2">
    <name type="scientific">Pseudolactococcus raffinolactis</name>
    <dbReference type="NCBI Taxonomy" id="1366"/>
    <lineage>
        <taxon>Bacteria</taxon>
        <taxon>Bacillati</taxon>
        <taxon>Bacillota</taxon>
        <taxon>Bacilli</taxon>
        <taxon>Lactobacillales</taxon>
        <taxon>Streptococcaceae</taxon>
        <taxon>Pseudolactococcus</taxon>
    </lineage>
</organism>
<evidence type="ECO:0000313" key="1">
    <source>
        <dbReference type="EMBL" id="QIW53928.1"/>
    </source>
</evidence>
<protein>
    <submittedName>
        <fullName evidence="1">Uncharacterized protein</fullName>
    </submittedName>
</protein>
<dbReference type="InterPro" id="IPR036597">
    <property type="entry name" value="Fido-like_dom_sf"/>
</dbReference>
<dbReference type="Gene3D" id="1.10.3290.10">
    <property type="entry name" value="Fido-like domain"/>
    <property type="match status" value="1"/>
</dbReference>
<gene>
    <name evidence="1" type="ORF">GU336_07115</name>
</gene>
<dbReference type="InterPro" id="IPR003812">
    <property type="entry name" value="Fido"/>
</dbReference>
<dbReference type="EMBL" id="CP047616">
    <property type="protein sequence ID" value="QIW53928.1"/>
    <property type="molecule type" value="Genomic_DNA"/>
</dbReference>
<evidence type="ECO:0000313" key="2">
    <source>
        <dbReference type="Proteomes" id="UP000501945"/>
    </source>
</evidence>
<name>A0A6H0UEC8_9LACT</name>
<dbReference type="PROSITE" id="PS51459">
    <property type="entry name" value="FIDO"/>
    <property type="match status" value="1"/>
</dbReference>
<reference evidence="1 2" key="1">
    <citation type="submission" date="2019-12" db="EMBL/GenBank/DDBJ databases">
        <title>Whole genome sequences of Lactococcus raffinolactis strains isolated from sewage.</title>
        <authorList>
            <person name="Ybazeta G."/>
            <person name="Ross M."/>
            <person name="Brabant-Kirwan D."/>
            <person name="Saleh M."/>
            <person name="Dillon J.A."/>
            <person name="Splinter K."/>
            <person name="Nokhbeh R."/>
        </authorList>
    </citation>
    <scope>NUCLEOTIDE SEQUENCE [LARGE SCALE GENOMIC DNA]</scope>
    <source>
        <strain evidence="1 2">Lr_19_5</strain>
    </source>
</reference>
<dbReference type="Proteomes" id="UP000501945">
    <property type="component" value="Chromosome"/>
</dbReference>
<proteinExistence type="predicted"/>
<dbReference type="RefSeq" id="WP_167838777.1">
    <property type="nucleotide sequence ID" value="NZ_CP047616.1"/>
</dbReference>
<dbReference type="SUPFAM" id="SSF140931">
    <property type="entry name" value="Fic-like"/>
    <property type="match status" value="1"/>
</dbReference>